<dbReference type="InterPro" id="IPR039383">
    <property type="entry name" value="FHIT"/>
</dbReference>
<protein>
    <recommendedName>
        <fullName evidence="5">Bis(5'-adenosyl)-triphosphatase</fullName>
        <ecNumber evidence="5">3.6.1.29</ecNumber>
    </recommendedName>
</protein>
<organism evidence="8 9">
    <name type="scientific">Pyronema omphalodes (strain CBS 100304)</name>
    <name type="common">Pyronema confluens</name>
    <dbReference type="NCBI Taxonomy" id="1076935"/>
    <lineage>
        <taxon>Eukaryota</taxon>
        <taxon>Fungi</taxon>
        <taxon>Dikarya</taxon>
        <taxon>Ascomycota</taxon>
        <taxon>Pezizomycotina</taxon>
        <taxon>Pezizomycetes</taxon>
        <taxon>Pezizales</taxon>
        <taxon>Pyronemataceae</taxon>
        <taxon>Pyronema</taxon>
    </lineage>
</organism>
<dbReference type="InterPro" id="IPR036265">
    <property type="entry name" value="HIT-like_sf"/>
</dbReference>
<dbReference type="EMBL" id="HF935907">
    <property type="protein sequence ID" value="CCX32741.1"/>
    <property type="molecule type" value="Genomic_DNA"/>
</dbReference>
<dbReference type="PANTHER" id="PTHR46243">
    <property type="entry name" value="BIS(5'-ADENOSYL)-TRIPHOSPHATASE"/>
    <property type="match status" value="1"/>
</dbReference>
<keyword evidence="9" id="KW-1185">Reference proteome</keyword>
<proteinExistence type="predicted"/>
<feature type="region of interest" description="Disordered" evidence="6">
    <location>
        <begin position="157"/>
        <end position="179"/>
    </location>
</feature>
<feature type="compositionally biased region" description="Basic and acidic residues" evidence="6">
    <location>
        <begin position="169"/>
        <end position="179"/>
    </location>
</feature>
<feature type="site" description="Important for induction of apoptosis" evidence="3">
    <location>
        <position position="108"/>
    </location>
</feature>
<evidence type="ECO:0000313" key="9">
    <source>
        <dbReference type="Proteomes" id="UP000018144"/>
    </source>
</evidence>
<feature type="domain" description="HIT" evidence="7">
    <location>
        <begin position="8"/>
        <end position="118"/>
    </location>
</feature>
<evidence type="ECO:0000313" key="8">
    <source>
        <dbReference type="EMBL" id="CCX32741.1"/>
    </source>
</evidence>
<dbReference type="OMA" id="RTIKFGP"/>
<dbReference type="Pfam" id="PF01230">
    <property type="entry name" value="HIT"/>
    <property type="match status" value="1"/>
</dbReference>
<dbReference type="GO" id="GO:0000166">
    <property type="term" value="F:nucleotide binding"/>
    <property type="evidence" value="ECO:0007669"/>
    <property type="project" value="UniProtKB-KW"/>
</dbReference>
<dbReference type="EC" id="3.6.1.29" evidence="5"/>
<dbReference type="InterPro" id="IPR051884">
    <property type="entry name" value="Bis(5'-adenosyl)-TPase_reg"/>
</dbReference>
<dbReference type="eggNOG" id="KOG3379">
    <property type="taxonomic scope" value="Eukaryota"/>
</dbReference>
<evidence type="ECO:0000256" key="6">
    <source>
        <dbReference type="SAM" id="MobiDB-lite"/>
    </source>
</evidence>
<dbReference type="PROSITE" id="PS51084">
    <property type="entry name" value="HIT_2"/>
    <property type="match status" value="1"/>
</dbReference>
<dbReference type="Gene3D" id="3.30.428.10">
    <property type="entry name" value="HIT-like"/>
    <property type="match status" value="1"/>
</dbReference>
<dbReference type="GO" id="GO:0047710">
    <property type="term" value="F:bis(5'-adenosyl)-triphosphatase activity"/>
    <property type="evidence" value="ECO:0007669"/>
    <property type="project" value="UniProtKB-UniRule"/>
</dbReference>
<evidence type="ECO:0000256" key="3">
    <source>
        <dbReference type="PIRSR" id="PIRSR639383-3"/>
    </source>
</evidence>
<dbReference type="STRING" id="1076935.U4LVQ0"/>
<evidence type="ECO:0000256" key="4">
    <source>
        <dbReference type="PROSITE-ProRule" id="PRU00464"/>
    </source>
</evidence>
<dbReference type="Proteomes" id="UP000018144">
    <property type="component" value="Unassembled WGS sequence"/>
</dbReference>
<sequence>MPPTTPIKALTFSIFPITNQVFYCTALSFAIVNLKPLLPGHVLVCPQRVVPRIHDLRPDEISDLFLAVQKVSRVLEKVYSAEGLNIAIQDGAVAGQSHRADLPEDEIYRLLESDDADICRAYRQHEGIDTPSTGMLAKGLAQSKIGADANLLREQLHKKNKFPVPSGERQPRTQEEMQKEAEWLAEKMEEFGDVE</sequence>
<dbReference type="PANTHER" id="PTHR46243:SF1">
    <property type="entry name" value="BIS(5'-ADENOSYL)-TRIPHOSPHATASE"/>
    <property type="match status" value="1"/>
</dbReference>
<dbReference type="AlphaFoldDB" id="U4LVQ0"/>
<dbReference type="CDD" id="cd01275">
    <property type="entry name" value="FHIT"/>
    <property type="match status" value="1"/>
</dbReference>
<gene>
    <name evidence="8" type="ORF">PCON_13592</name>
</gene>
<evidence type="ECO:0000256" key="2">
    <source>
        <dbReference type="PIRSR" id="PIRSR639383-2"/>
    </source>
</evidence>
<dbReference type="OrthoDB" id="680339at2759"/>
<reference evidence="8 9" key="1">
    <citation type="journal article" date="2013" name="PLoS Genet.">
        <title>The genome and development-dependent transcriptomes of Pyronema confluens: a window into fungal evolution.</title>
        <authorList>
            <person name="Traeger S."/>
            <person name="Altegoer F."/>
            <person name="Freitag M."/>
            <person name="Gabaldon T."/>
            <person name="Kempken F."/>
            <person name="Kumar A."/>
            <person name="Marcet-Houben M."/>
            <person name="Poggeler S."/>
            <person name="Stajich J.E."/>
            <person name="Nowrousian M."/>
        </authorList>
    </citation>
    <scope>NUCLEOTIDE SEQUENCE [LARGE SCALE GENOMIC DNA]</scope>
    <source>
        <strain evidence="9">CBS 100304</strain>
        <tissue evidence="8">Vegetative mycelium</tissue>
    </source>
</reference>
<dbReference type="SUPFAM" id="SSF54197">
    <property type="entry name" value="HIT-like"/>
    <property type="match status" value="1"/>
</dbReference>
<feature type="binding site" evidence="2">
    <location>
        <position position="89"/>
    </location>
    <ligand>
        <name>substrate</name>
    </ligand>
</feature>
<comment type="cofactor">
    <cofactor evidence="5">
        <name>Mn(2+)</name>
        <dbReference type="ChEBI" id="CHEBI:29035"/>
    </cofactor>
</comment>
<dbReference type="InterPro" id="IPR011146">
    <property type="entry name" value="HIT-like"/>
</dbReference>
<evidence type="ECO:0000259" key="7">
    <source>
        <dbReference type="PROSITE" id="PS51084"/>
    </source>
</evidence>
<comment type="catalytic activity">
    <reaction evidence="5">
        <text>P(1),P(3)-bis(5'-adenosyl) triphosphate + H2O = AMP + ADP + 2 H(+)</text>
        <dbReference type="Rhea" id="RHEA:13893"/>
        <dbReference type="ChEBI" id="CHEBI:15377"/>
        <dbReference type="ChEBI" id="CHEBI:15378"/>
        <dbReference type="ChEBI" id="CHEBI:58529"/>
        <dbReference type="ChEBI" id="CHEBI:456215"/>
        <dbReference type="ChEBI" id="CHEBI:456216"/>
        <dbReference type="EC" id="3.6.1.29"/>
    </reaction>
</comment>
<evidence type="ECO:0000256" key="1">
    <source>
        <dbReference type="ARBA" id="ARBA00022741"/>
    </source>
</evidence>
<keyword evidence="1 5" id="KW-0547">Nucleotide-binding</keyword>
<feature type="binding site" evidence="2">
    <location>
        <position position="33"/>
    </location>
    <ligand>
        <name>substrate</name>
    </ligand>
</feature>
<accession>U4LVQ0</accession>
<keyword evidence="5" id="KW-0378">Hydrolase</keyword>
<comment type="caution">
    <text evidence="4">Lacks conserved residue(s) required for the propagation of feature annotation.</text>
</comment>
<evidence type="ECO:0000256" key="5">
    <source>
        <dbReference type="RuleBase" id="RU366076"/>
    </source>
</evidence>
<name>U4LVQ0_PYROM</name>